<dbReference type="AlphaFoldDB" id="A0AAN6U3H0"/>
<accession>A0AAN6U3H0</accession>
<organism evidence="2 3">
    <name type="scientific">Parathielavia appendiculata</name>
    <dbReference type="NCBI Taxonomy" id="2587402"/>
    <lineage>
        <taxon>Eukaryota</taxon>
        <taxon>Fungi</taxon>
        <taxon>Dikarya</taxon>
        <taxon>Ascomycota</taxon>
        <taxon>Pezizomycotina</taxon>
        <taxon>Sordariomycetes</taxon>
        <taxon>Sordariomycetidae</taxon>
        <taxon>Sordariales</taxon>
        <taxon>Chaetomiaceae</taxon>
        <taxon>Parathielavia</taxon>
    </lineage>
</organism>
<dbReference type="RefSeq" id="XP_062649548.1">
    <property type="nucleotide sequence ID" value="XM_062786588.1"/>
</dbReference>
<dbReference type="Proteomes" id="UP001302602">
    <property type="component" value="Unassembled WGS sequence"/>
</dbReference>
<evidence type="ECO:0000313" key="3">
    <source>
        <dbReference type="Proteomes" id="UP001302602"/>
    </source>
</evidence>
<keyword evidence="3" id="KW-1185">Reference proteome</keyword>
<sequence>MSVVDPGATHRDLWSGRPAHETSTWLSGSKMLLEAEAGVSMAWIVVVMVGWVRVVVLLELSVPGPVNAGCNYAGKHFVRGQTRLPVGSGTLNAPTTGSS</sequence>
<protein>
    <submittedName>
        <fullName evidence="2">Uncharacterized protein</fullName>
    </submittedName>
</protein>
<dbReference type="EMBL" id="MU853225">
    <property type="protein sequence ID" value="KAK4125777.1"/>
    <property type="molecule type" value="Genomic_DNA"/>
</dbReference>
<proteinExistence type="predicted"/>
<reference evidence="2" key="1">
    <citation type="journal article" date="2023" name="Mol. Phylogenet. Evol.">
        <title>Genome-scale phylogeny and comparative genomics of the fungal order Sordariales.</title>
        <authorList>
            <person name="Hensen N."/>
            <person name="Bonometti L."/>
            <person name="Westerberg I."/>
            <person name="Brannstrom I.O."/>
            <person name="Guillou S."/>
            <person name="Cros-Aarteil S."/>
            <person name="Calhoun S."/>
            <person name="Haridas S."/>
            <person name="Kuo A."/>
            <person name="Mondo S."/>
            <person name="Pangilinan J."/>
            <person name="Riley R."/>
            <person name="LaButti K."/>
            <person name="Andreopoulos B."/>
            <person name="Lipzen A."/>
            <person name="Chen C."/>
            <person name="Yan M."/>
            <person name="Daum C."/>
            <person name="Ng V."/>
            <person name="Clum A."/>
            <person name="Steindorff A."/>
            <person name="Ohm R.A."/>
            <person name="Martin F."/>
            <person name="Silar P."/>
            <person name="Natvig D.O."/>
            <person name="Lalanne C."/>
            <person name="Gautier V."/>
            <person name="Ament-Velasquez S.L."/>
            <person name="Kruys A."/>
            <person name="Hutchinson M.I."/>
            <person name="Powell A.J."/>
            <person name="Barry K."/>
            <person name="Miller A.N."/>
            <person name="Grigoriev I.V."/>
            <person name="Debuchy R."/>
            <person name="Gladieux P."/>
            <person name="Hiltunen Thoren M."/>
            <person name="Johannesson H."/>
        </authorList>
    </citation>
    <scope>NUCLEOTIDE SEQUENCE</scope>
    <source>
        <strain evidence="2">CBS 731.68</strain>
    </source>
</reference>
<name>A0AAN6U3H0_9PEZI</name>
<gene>
    <name evidence="2" type="ORF">N657DRAFT_278247</name>
</gene>
<comment type="caution">
    <text evidence="2">The sequence shown here is derived from an EMBL/GenBank/DDBJ whole genome shotgun (WGS) entry which is preliminary data.</text>
</comment>
<dbReference type="GeneID" id="87823356"/>
<keyword evidence="1" id="KW-0812">Transmembrane</keyword>
<evidence type="ECO:0000256" key="1">
    <source>
        <dbReference type="SAM" id="Phobius"/>
    </source>
</evidence>
<reference evidence="2" key="2">
    <citation type="submission" date="2023-05" db="EMBL/GenBank/DDBJ databases">
        <authorList>
            <consortium name="Lawrence Berkeley National Laboratory"/>
            <person name="Steindorff A."/>
            <person name="Hensen N."/>
            <person name="Bonometti L."/>
            <person name="Westerberg I."/>
            <person name="Brannstrom I.O."/>
            <person name="Guillou S."/>
            <person name="Cros-Aarteil S."/>
            <person name="Calhoun S."/>
            <person name="Haridas S."/>
            <person name="Kuo A."/>
            <person name="Mondo S."/>
            <person name="Pangilinan J."/>
            <person name="Riley R."/>
            <person name="Labutti K."/>
            <person name="Andreopoulos B."/>
            <person name="Lipzen A."/>
            <person name="Chen C."/>
            <person name="Yanf M."/>
            <person name="Daum C."/>
            <person name="Ng V."/>
            <person name="Clum A."/>
            <person name="Ohm R."/>
            <person name="Martin F."/>
            <person name="Silar P."/>
            <person name="Natvig D."/>
            <person name="Lalanne C."/>
            <person name="Gautier V."/>
            <person name="Ament-Velasquez S.L."/>
            <person name="Kruys A."/>
            <person name="Hutchinson M.I."/>
            <person name="Powell A.J."/>
            <person name="Barry K."/>
            <person name="Miller A.N."/>
            <person name="Grigoriev I.V."/>
            <person name="Debuchy R."/>
            <person name="Gladieux P."/>
            <person name="Thoren M.H."/>
            <person name="Johannesson H."/>
        </authorList>
    </citation>
    <scope>NUCLEOTIDE SEQUENCE</scope>
    <source>
        <strain evidence="2">CBS 731.68</strain>
    </source>
</reference>
<keyword evidence="1" id="KW-1133">Transmembrane helix</keyword>
<evidence type="ECO:0000313" key="2">
    <source>
        <dbReference type="EMBL" id="KAK4125777.1"/>
    </source>
</evidence>
<feature type="transmembrane region" description="Helical" evidence="1">
    <location>
        <begin position="37"/>
        <end position="58"/>
    </location>
</feature>
<keyword evidence="1" id="KW-0472">Membrane</keyword>